<evidence type="ECO:0000256" key="5">
    <source>
        <dbReference type="ARBA" id="ARBA00023163"/>
    </source>
</evidence>
<dbReference type="Gene3D" id="3.40.50.300">
    <property type="entry name" value="P-loop containing nucleotide triphosphate hydrolases"/>
    <property type="match status" value="1"/>
</dbReference>
<dbReference type="Gene3D" id="3.30.1380.20">
    <property type="entry name" value="Trafficking protein particle complex subunit 3"/>
    <property type="match status" value="1"/>
</dbReference>
<dbReference type="PRINTS" id="PR01590">
    <property type="entry name" value="HTHFIS"/>
</dbReference>
<dbReference type="Pfam" id="PF06505">
    <property type="entry name" value="XylR_N"/>
    <property type="match status" value="1"/>
</dbReference>
<dbReference type="SMART" id="SM00989">
    <property type="entry name" value="V4R"/>
    <property type="match status" value="1"/>
</dbReference>
<dbReference type="InterPro" id="IPR025944">
    <property type="entry name" value="Sigma_54_int_dom_CS"/>
</dbReference>
<dbReference type="PANTHER" id="PTHR32071">
    <property type="entry name" value="TRANSCRIPTIONAL REGULATORY PROTEIN"/>
    <property type="match status" value="1"/>
</dbReference>
<dbReference type="Pfam" id="PF02954">
    <property type="entry name" value="HTH_8"/>
    <property type="match status" value="1"/>
</dbReference>
<dbReference type="SUPFAM" id="SSF111126">
    <property type="entry name" value="Ligand-binding domain in the NO signalling and Golgi transport"/>
    <property type="match status" value="1"/>
</dbReference>
<evidence type="ECO:0000259" key="6">
    <source>
        <dbReference type="PROSITE" id="PS50045"/>
    </source>
</evidence>
<accession>A0ABT5T9V0</accession>
<feature type="domain" description="Sigma-54 factor interaction" evidence="6">
    <location>
        <begin position="256"/>
        <end position="464"/>
    </location>
</feature>
<dbReference type="CDD" id="cd00009">
    <property type="entry name" value="AAA"/>
    <property type="match status" value="1"/>
</dbReference>
<dbReference type="RefSeq" id="WP_274351642.1">
    <property type="nucleotide sequence ID" value="NZ_JAQZSM010000005.1"/>
</dbReference>
<dbReference type="Pfam" id="PF25601">
    <property type="entry name" value="AAA_lid_14"/>
    <property type="match status" value="1"/>
</dbReference>
<evidence type="ECO:0000256" key="3">
    <source>
        <dbReference type="ARBA" id="ARBA00023012"/>
    </source>
</evidence>
<dbReference type="InterPro" id="IPR027417">
    <property type="entry name" value="P-loop_NTPase"/>
</dbReference>
<keyword evidence="4" id="KW-0805">Transcription regulation</keyword>
<keyword evidence="3" id="KW-0902">Two-component regulatory system</keyword>
<dbReference type="Gene3D" id="1.10.8.60">
    <property type="match status" value="1"/>
</dbReference>
<dbReference type="SMART" id="SM00382">
    <property type="entry name" value="AAA"/>
    <property type="match status" value="1"/>
</dbReference>
<keyword evidence="2" id="KW-0067">ATP-binding</keyword>
<dbReference type="Proteomes" id="UP001431784">
    <property type="component" value="Unassembled WGS sequence"/>
</dbReference>
<evidence type="ECO:0000313" key="7">
    <source>
        <dbReference type="EMBL" id="MDD7970952.1"/>
    </source>
</evidence>
<keyword evidence="8" id="KW-1185">Reference proteome</keyword>
<name>A0ABT5T9V0_9RHOB</name>
<dbReference type="PANTHER" id="PTHR32071:SF112">
    <property type="entry name" value="REGULATORY PROTEIN"/>
    <property type="match status" value="1"/>
</dbReference>
<sequence length="562" mass="61601">MTKRISLTEASRHAPRITARGDSRLLEEGAPPTLADLAGALQFALGDGRIWLNDERMIMMQTRVLGNLRKEAINALGIDAARSLFYRAGWVQGKQYADLVQKRFNQQDLTAALAAGPRIHTMEGFVKVTTKRFEFDIKRGYYHGEFHWHDSTEAQEHLTHFGVSECPTCWMQVGAPAGFTSALLGQPVIFREVECAGMGAERCVVIGRNASAWGADVPELQNFSRAPAPPPAQAAPWTPPIDLKAPTSAPEIPHQIIGRTAGIERAKRLLERVAGYDEPVLFLGEPGTGKEYFAHRLHDIGRTPKGPFITVNCGGWDDGQTALPLLGPDGALARAKGGTLFLNDIFALPPAQQSLLATQLTADNPPQPLRIMSASSAAPREAMKSGAFRSDLYFRLSLLPIVIPPLRERRDDVPMMIDHFLRLHSRKHRKPLRQISGAALGLLLRYDFPGNVRELSNMIERGVIYAEPGGDLEISHLFTGVEEMPEFVEGLHMSGRIVRRAASAEPATDGLTFAEIEAETYANALQAAEGNVSAAARALGLTRAKLEYRLRKLNLIPDKPGT</sequence>
<evidence type="ECO:0000256" key="1">
    <source>
        <dbReference type="ARBA" id="ARBA00022741"/>
    </source>
</evidence>
<comment type="caution">
    <text evidence="7">The sequence shown here is derived from an EMBL/GenBank/DDBJ whole genome shotgun (WGS) entry which is preliminary data.</text>
</comment>
<keyword evidence="1" id="KW-0547">Nucleotide-binding</keyword>
<dbReference type="PROSITE" id="PS50045">
    <property type="entry name" value="SIGMA54_INTERACT_4"/>
    <property type="match status" value="1"/>
</dbReference>
<keyword evidence="5" id="KW-0804">Transcription</keyword>
<dbReference type="Pfam" id="PF02830">
    <property type="entry name" value="V4R"/>
    <property type="match status" value="1"/>
</dbReference>
<gene>
    <name evidence="7" type="ORF">PUT78_07565</name>
</gene>
<dbReference type="InterPro" id="IPR004096">
    <property type="entry name" value="V4R"/>
</dbReference>
<evidence type="ECO:0000256" key="4">
    <source>
        <dbReference type="ARBA" id="ARBA00023015"/>
    </source>
</evidence>
<dbReference type="Gene3D" id="1.10.10.60">
    <property type="entry name" value="Homeodomain-like"/>
    <property type="match status" value="1"/>
</dbReference>
<dbReference type="InterPro" id="IPR002078">
    <property type="entry name" value="Sigma_54_int"/>
</dbReference>
<dbReference type="PROSITE" id="PS00688">
    <property type="entry name" value="SIGMA54_INTERACT_3"/>
    <property type="match status" value="1"/>
</dbReference>
<dbReference type="InterPro" id="IPR010523">
    <property type="entry name" value="XylR_N"/>
</dbReference>
<dbReference type="InterPro" id="IPR003593">
    <property type="entry name" value="AAA+_ATPase"/>
</dbReference>
<dbReference type="InterPro" id="IPR009057">
    <property type="entry name" value="Homeodomain-like_sf"/>
</dbReference>
<reference evidence="7" key="1">
    <citation type="submission" date="2023-02" db="EMBL/GenBank/DDBJ databases">
        <title>Description of Roseinatronobacter alkalisoli sp. nov., an alkaliphilic bacerium isolated from soda soil.</title>
        <authorList>
            <person name="Wei W."/>
        </authorList>
    </citation>
    <scope>NUCLEOTIDE SEQUENCE</scope>
    <source>
        <strain evidence="7">HJB301</strain>
    </source>
</reference>
<dbReference type="Pfam" id="PF00158">
    <property type="entry name" value="Sigma54_activat"/>
    <property type="match status" value="1"/>
</dbReference>
<dbReference type="SUPFAM" id="SSF46689">
    <property type="entry name" value="Homeodomain-like"/>
    <property type="match status" value="1"/>
</dbReference>
<dbReference type="InterPro" id="IPR002197">
    <property type="entry name" value="HTH_Fis"/>
</dbReference>
<dbReference type="InterPro" id="IPR024096">
    <property type="entry name" value="NO_sig/Golgi_transp_ligand-bd"/>
</dbReference>
<proteinExistence type="predicted"/>
<dbReference type="InterPro" id="IPR058031">
    <property type="entry name" value="AAA_lid_NorR"/>
</dbReference>
<evidence type="ECO:0000313" key="8">
    <source>
        <dbReference type="Proteomes" id="UP001431784"/>
    </source>
</evidence>
<organism evidence="7 8">
    <name type="scientific">Roseinatronobacter alkalisoli</name>
    <dbReference type="NCBI Taxonomy" id="3028235"/>
    <lineage>
        <taxon>Bacteria</taxon>
        <taxon>Pseudomonadati</taxon>
        <taxon>Pseudomonadota</taxon>
        <taxon>Alphaproteobacteria</taxon>
        <taxon>Rhodobacterales</taxon>
        <taxon>Paracoccaceae</taxon>
        <taxon>Roseinatronobacter</taxon>
    </lineage>
</organism>
<evidence type="ECO:0000256" key="2">
    <source>
        <dbReference type="ARBA" id="ARBA00022840"/>
    </source>
</evidence>
<dbReference type="SUPFAM" id="SSF52540">
    <property type="entry name" value="P-loop containing nucleoside triphosphate hydrolases"/>
    <property type="match status" value="1"/>
</dbReference>
<dbReference type="EMBL" id="JAQZSM010000005">
    <property type="protein sequence ID" value="MDD7970952.1"/>
    <property type="molecule type" value="Genomic_DNA"/>
</dbReference>
<protein>
    <submittedName>
        <fullName evidence="7">XylR N-terminal domain-containing protein</fullName>
    </submittedName>
</protein>